<keyword evidence="1" id="KW-1133">Transmembrane helix</keyword>
<gene>
    <name evidence="2" type="ORF">IPOD504_LOCUS10237</name>
</gene>
<keyword evidence="1" id="KW-0812">Transmembrane</keyword>
<evidence type="ECO:0000256" key="1">
    <source>
        <dbReference type="SAM" id="Phobius"/>
    </source>
</evidence>
<reference evidence="2" key="1">
    <citation type="submission" date="2022-03" db="EMBL/GenBank/DDBJ databases">
        <authorList>
            <person name="Martin H S."/>
        </authorList>
    </citation>
    <scope>NUCLEOTIDE SEQUENCE</scope>
</reference>
<keyword evidence="3" id="KW-1185">Reference proteome</keyword>
<dbReference type="Proteomes" id="UP000837857">
    <property type="component" value="Chromosome 24"/>
</dbReference>
<feature type="transmembrane region" description="Helical" evidence="1">
    <location>
        <begin position="65"/>
        <end position="84"/>
    </location>
</feature>
<organism evidence="2 3">
    <name type="scientific">Iphiclides podalirius</name>
    <name type="common">scarce swallowtail</name>
    <dbReference type="NCBI Taxonomy" id="110791"/>
    <lineage>
        <taxon>Eukaryota</taxon>
        <taxon>Metazoa</taxon>
        <taxon>Ecdysozoa</taxon>
        <taxon>Arthropoda</taxon>
        <taxon>Hexapoda</taxon>
        <taxon>Insecta</taxon>
        <taxon>Pterygota</taxon>
        <taxon>Neoptera</taxon>
        <taxon>Endopterygota</taxon>
        <taxon>Lepidoptera</taxon>
        <taxon>Glossata</taxon>
        <taxon>Ditrysia</taxon>
        <taxon>Papilionoidea</taxon>
        <taxon>Papilionidae</taxon>
        <taxon>Papilioninae</taxon>
        <taxon>Iphiclides</taxon>
    </lineage>
</organism>
<feature type="non-terminal residue" evidence="2">
    <location>
        <position position="218"/>
    </location>
</feature>
<evidence type="ECO:0000313" key="2">
    <source>
        <dbReference type="EMBL" id="CAH2057437.1"/>
    </source>
</evidence>
<keyword evidence="1" id="KW-0472">Membrane</keyword>
<dbReference type="EMBL" id="OW152836">
    <property type="protein sequence ID" value="CAH2057437.1"/>
    <property type="molecule type" value="Genomic_DNA"/>
</dbReference>
<accession>A0ABN8IL95</accession>
<name>A0ABN8IL95_9NEOP</name>
<proteinExistence type="predicted"/>
<protein>
    <submittedName>
        <fullName evidence="2">Uncharacterized protein</fullName>
    </submittedName>
</protein>
<evidence type="ECO:0000313" key="3">
    <source>
        <dbReference type="Proteomes" id="UP000837857"/>
    </source>
</evidence>
<sequence>MANAAAIVMALSLLINDVTFLHRPSLLDNKHFSTQIVYILSVCLLLHAMPILPKCVWRRYTTVCFLIEIAISLAVLECSLVHAWNYLEHYMLSHADDLLLELTNTPDLEWLVCQFCSGKSDCSETFGYLLLKMLSFLLLLTPRFRSNWFRLVVAEGYPFRVGLWCKKDEGDKWWLLKVELSLSCEECRYSDVLSTILSAAETWVKLKHPLDCIFIEFS</sequence>
<feature type="transmembrane region" description="Helical" evidence="1">
    <location>
        <begin position="36"/>
        <end position="53"/>
    </location>
</feature>